<feature type="active site" evidence="4">
    <location>
        <position position="175"/>
    </location>
</feature>
<dbReference type="Pfam" id="PF01327">
    <property type="entry name" value="Pep_deformylase"/>
    <property type="match status" value="1"/>
</dbReference>
<dbReference type="NCBIfam" id="TIGR00079">
    <property type="entry name" value="pept_deformyl"/>
    <property type="match status" value="1"/>
</dbReference>
<reference evidence="5 6" key="1">
    <citation type="submission" date="2017-06" db="EMBL/GenBank/DDBJ databases">
        <authorList>
            <consortium name="Pathogen Informatics"/>
        </authorList>
    </citation>
    <scope>NUCLEOTIDE SEQUENCE [LARGE SCALE GENOMIC DNA]</scope>
    <source>
        <strain evidence="5 6">NCTC12947</strain>
    </source>
</reference>
<keyword evidence="2 4" id="KW-0479">Metal-binding</keyword>
<organism evidence="5 6">
    <name type="scientific">Capnocytophaga haemolytica</name>
    <dbReference type="NCBI Taxonomy" id="45243"/>
    <lineage>
        <taxon>Bacteria</taxon>
        <taxon>Pseudomonadati</taxon>
        <taxon>Bacteroidota</taxon>
        <taxon>Flavobacteriia</taxon>
        <taxon>Flavobacteriales</taxon>
        <taxon>Flavobacteriaceae</taxon>
        <taxon>Capnocytophaga</taxon>
    </lineage>
</organism>
<evidence type="ECO:0000313" key="5">
    <source>
        <dbReference type="EMBL" id="SNV14647.1"/>
    </source>
</evidence>
<keyword evidence="4" id="KW-0408">Iron</keyword>
<dbReference type="PIRSF" id="PIRSF004749">
    <property type="entry name" value="Pep_def"/>
    <property type="match status" value="1"/>
</dbReference>
<dbReference type="CDD" id="cd00487">
    <property type="entry name" value="Pep_deformylase"/>
    <property type="match status" value="1"/>
</dbReference>
<feature type="binding site" evidence="4">
    <location>
        <position position="174"/>
    </location>
    <ligand>
        <name>Fe cation</name>
        <dbReference type="ChEBI" id="CHEBI:24875"/>
    </ligand>
</feature>
<dbReference type="AlphaFoldDB" id="A0AAX2H1R2"/>
<dbReference type="InterPro" id="IPR036821">
    <property type="entry name" value="Peptide_deformylase_sf"/>
</dbReference>
<dbReference type="EMBL" id="LT906449">
    <property type="protein sequence ID" value="SNV14647.1"/>
    <property type="molecule type" value="Genomic_DNA"/>
</dbReference>
<comment type="catalytic activity">
    <reaction evidence="4">
        <text>N-terminal N-formyl-L-methionyl-[peptide] + H2O = N-terminal L-methionyl-[peptide] + formate</text>
        <dbReference type="Rhea" id="RHEA:24420"/>
        <dbReference type="Rhea" id="RHEA-COMP:10639"/>
        <dbReference type="Rhea" id="RHEA-COMP:10640"/>
        <dbReference type="ChEBI" id="CHEBI:15377"/>
        <dbReference type="ChEBI" id="CHEBI:15740"/>
        <dbReference type="ChEBI" id="CHEBI:49298"/>
        <dbReference type="ChEBI" id="CHEBI:64731"/>
        <dbReference type="EC" id="3.5.1.88"/>
    </reaction>
</comment>
<dbReference type="HAMAP" id="MF_00163">
    <property type="entry name" value="Pep_deformylase"/>
    <property type="match status" value="1"/>
</dbReference>
<keyword evidence="3 4" id="KW-0378">Hydrolase</keyword>
<dbReference type="GO" id="GO:0046872">
    <property type="term" value="F:metal ion binding"/>
    <property type="evidence" value="ECO:0007669"/>
    <property type="project" value="UniProtKB-KW"/>
</dbReference>
<accession>A0AAX2H1R2</accession>
<proteinExistence type="inferred from homology"/>
<evidence type="ECO:0000256" key="3">
    <source>
        <dbReference type="ARBA" id="ARBA00022801"/>
    </source>
</evidence>
<feature type="binding site" evidence="4">
    <location>
        <position position="178"/>
    </location>
    <ligand>
        <name>Fe cation</name>
        <dbReference type="ChEBI" id="CHEBI:24875"/>
    </ligand>
</feature>
<dbReference type="Proteomes" id="UP000215539">
    <property type="component" value="Chromosome 1"/>
</dbReference>
<protein>
    <recommendedName>
        <fullName evidence="4">Peptide deformylase</fullName>
        <shortName evidence="4">PDF</shortName>
        <ecNumber evidence="4">3.5.1.88</ecNumber>
    </recommendedName>
    <alternativeName>
        <fullName evidence="4">Polypeptide deformylase</fullName>
    </alternativeName>
</protein>
<dbReference type="InterPro" id="IPR023635">
    <property type="entry name" value="Peptide_deformylase"/>
</dbReference>
<dbReference type="PANTHER" id="PTHR10458:SF22">
    <property type="entry name" value="PEPTIDE DEFORMYLASE"/>
    <property type="match status" value="1"/>
</dbReference>
<feature type="binding site" evidence="4">
    <location>
        <position position="132"/>
    </location>
    <ligand>
        <name>Fe cation</name>
        <dbReference type="ChEBI" id="CHEBI:24875"/>
    </ligand>
</feature>
<dbReference type="GO" id="GO:0006412">
    <property type="term" value="P:translation"/>
    <property type="evidence" value="ECO:0007669"/>
    <property type="project" value="UniProtKB-UniRule"/>
</dbReference>
<gene>
    <name evidence="4 5" type="primary">def</name>
    <name evidence="5" type="ORF">SAMEA44541418_01892</name>
</gene>
<dbReference type="PANTHER" id="PTHR10458">
    <property type="entry name" value="PEPTIDE DEFORMYLASE"/>
    <property type="match status" value="1"/>
</dbReference>
<dbReference type="Gene3D" id="3.90.45.10">
    <property type="entry name" value="Peptide deformylase"/>
    <property type="match status" value="1"/>
</dbReference>
<dbReference type="PRINTS" id="PR01576">
    <property type="entry name" value="PDEFORMYLASE"/>
</dbReference>
<comment type="function">
    <text evidence="4">Removes the formyl group from the N-terminal Met of newly synthesized proteins. Requires at least a dipeptide for an efficient rate of reaction. N-terminal L-methionine is a prerequisite for activity but the enzyme has broad specificity at other positions.</text>
</comment>
<keyword evidence="4" id="KW-0648">Protein biosynthesis</keyword>
<sequence>MVDALFIYDPLFIINYLLPLHPQKRYTMVLPIIAYGDPVLRKVGVEITPDYPNLKALIANMYDTMEASNGVGLAAPQVGLAIRLFVVDAAPFADDEDLSKEERDFLLGFKQTFINAQMIEEVGEEWLFNEGCLSIPGVREDVSRRPKITISYLDENFHPQTLTVDGLVARIIQHEYDHIQGVLFTDKLSSFKKQLIKNKLTNISKGKVKVAYRMKFPDAPKRR</sequence>
<comment type="similarity">
    <text evidence="1 4">Belongs to the polypeptide deformylase family.</text>
</comment>
<evidence type="ECO:0000256" key="2">
    <source>
        <dbReference type="ARBA" id="ARBA00022723"/>
    </source>
</evidence>
<evidence type="ECO:0000256" key="4">
    <source>
        <dbReference type="HAMAP-Rule" id="MF_00163"/>
    </source>
</evidence>
<evidence type="ECO:0000313" key="6">
    <source>
        <dbReference type="Proteomes" id="UP000215539"/>
    </source>
</evidence>
<evidence type="ECO:0000256" key="1">
    <source>
        <dbReference type="ARBA" id="ARBA00010759"/>
    </source>
</evidence>
<dbReference type="SUPFAM" id="SSF56420">
    <property type="entry name" value="Peptide deformylase"/>
    <property type="match status" value="1"/>
</dbReference>
<dbReference type="EC" id="3.5.1.88" evidence="4"/>
<dbReference type="GO" id="GO:0042586">
    <property type="term" value="F:peptide deformylase activity"/>
    <property type="evidence" value="ECO:0007669"/>
    <property type="project" value="UniProtKB-UniRule"/>
</dbReference>
<name>A0AAX2H1R2_9FLAO</name>
<dbReference type="NCBIfam" id="NF001159">
    <property type="entry name" value="PRK00150.1-3"/>
    <property type="match status" value="1"/>
</dbReference>
<comment type="cofactor">
    <cofactor evidence="4">
        <name>Fe(2+)</name>
        <dbReference type="ChEBI" id="CHEBI:29033"/>
    </cofactor>
    <text evidence="4">Binds 1 Fe(2+) ion.</text>
</comment>